<dbReference type="AlphaFoldDB" id="A0AAP0RIF7"/>
<keyword evidence="1" id="KW-1133">Transmembrane helix</keyword>
<dbReference type="EMBL" id="JBBPBK010000010">
    <property type="protein sequence ID" value="KAK9277698.1"/>
    <property type="molecule type" value="Genomic_DNA"/>
</dbReference>
<dbReference type="GO" id="GO:0006355">
    <property type="term" value="P:regulation of DNA-templated transcription"/>
    <property type="evidence" value="ECO:0007669"/>
    <property type="project" value="InterPro"/>
</dbReference>
<dbReference type="Proteomes" id="UP001415857">
    <property type="component" value="Unassembled WGS sequence"/>
</dbReference>
<dbReference type="GO" id="GO:0005634">
    <property type="term" value="C:nucleus"/>
    <property type="evidence" value="ECO:0007669"/>
    <property type="project" value="TreeGrafter"/>
</dbReference>
<sequence>MYDRMTKNLGQFQYVQRENKFLSNKKRVGKSFNAEVRNKDYRNPDFLLHAVRYQDIDQIGYCFIKDVFDPHGYDKSDYYDEIEADMKREMERKVQDQHASSNHCLVLFCGLLGFAGVSTMAASGLHSIPSAADAVVWDSRQNKKSKWDKVDGDRRNTLPSGGQDSISTLGHMLHFYSLLMLVLDILLSHILPSFDEDME</sequence>
<protein>
    <submittedName>
        <fullName evidence="2">Uncharacterized protein</fullName>
    </submittedName>
</protein>
<dbReference type="PANTHER" id="PTHR13464:SF0">
    <property type="entry name" value="SAP30-BINDING PROTEIN"/>
    <property type="match status" value="1"/>
</dbReference>
<reference evidence="2 3" key="1">
    <citation type="journal article" date="2024" name="Plant J.">
        <title>Genome sequences and population genomics reveal climatic adaptation and genomic divergence between two closely related sweetgum species.</title>
        <authorList>
            <person name="Xu W.Q."/>
            <person name="Ren C.Q."/>
            <person name="Zhang X.Y."/>
            <person name="Comes H.P."/>
            <person name="Liu X.H."/>
            <person name="Li Y.G."/>
            <person name="Kettle C.J."/>
            <person name="Jalonen R."/>
            <person name="Gaisberger H."/>
            <person name="Ma Y.Z."/>
            <person name="Qiu Y.X."/>
        </authorList>
    </citation>
    <scope>NUCLEOTIDE SEQUENCE [LARGE SCALE GENOMIC DNA]</scope>
    <source>
        <strain evidence="2">Hangzhou</strain>
    </source>
</reference>
<organism evidence="2 3">
    <name type="scientific">Liquidambar formosana</name>
    <name type="common">Formosan gum</name>
    <dbReference type="NCBI Taxonomy" id="63359"/>
    <lineage>
        <taxon>Eukaryota</taxon>
        <taxon>Viridiplantae</taxon>
        <taxon>Streptophyta</taxon>
        <taxon>Embryophyta</taxon>
        <taxon>Tracheophyta</taxon>
        <taxon>Spermatophyta</taxon>
        <taxon>Magnoliopsida</taxon>
        <taxon>eudicotyledons</taxon>
        <taxon>Gunneridae</taxon>
        <taxon>Pentapetalae</taxon>
        <taxon>Saxifragales</taxon>
        <taxon>Altingiaceae</taxon>
        <taxon>Liquidambar</taxon>
    </lineage>
</organism>
<feature type="transmembrane region" description="Helical" evidence="1">
    <location>
        <begin position="173"/>
        <end position="191"/>
    </location>
</feature>
<evidence type="ECO:0000313" key="3">
    <source>
        <dbReference type="Proteomes" id="UP001415857"/>
    </source>
</evidence>
<gene>
    <name evidence="2" type="ORF">L1049_007245</name>
</gene>
<dbReference type="Pfam" id="PF07818">
    <property type="entry name" value="HCNGP"/>
    <property type="match status" value="1"/>
</dbReference>
<name>A0AAP0RIF7_LIQFO</name>
<keyword evidence="3" id="KW-1185">Reference proteome</keyword>
<dbReference type="PANTHER" id="PTHR13464">
    <property type="entry name" value="TRANSCRIPTIONAL REGULATOR PROTEIN HCNGP"/>
    <property type="match status" value="1"/>
</dbReference>
<dbReference type="InterPro" id="IPR012479">
    <property type="entry name" value="SAP30BP"/>
</dbReference>
<evidence type="ECO:0000313" key="2">
    <source>
        <dbReference type="EMBL" id="KAK9277698.1"/>
    </source>
</evidence>
<accession>A0AAP0RIF7</accession>
<comment type="caution">
    <text evidence="2">The sequence shown here is derived from an EMBL/GenBank/DDBJ whole genome shotgun (WGS) entry which is preliminary data.</text>
</comment>
<evidence type="ECO:0000256" key="1">
    <source>
        <dbReference type="SAM" id="Phobius"/>
    </source>
</evidence>
<keyword evidence="1" id="KW-0472">Membrane</keyword>
<keyword evidence="1" id="KW-0812">Transmembrane</keyword>
<proteinExistence type="predicted"/>